<keyword evidence="2" id="KW-1185">Reference proteome</keyword>
<dbReference type="EMBL" id="MU129022">
    <property type="protein sequence ID" value="KAF9510123.1"/>
    <property type="molecule type" value="Genomic_DNA"/>
</dbReference>
<evidence type="ECO:0000313" key="2">
    <source>
        <dbReference type="Proteomes" id="UP000886523"/>
    </source>
</evidence>
<reference evidence="1" key="1">
    <citation type="journal article" date="2020" name="Nat. Commun.">
        <title>Large-scale genome sequencing of mycorrhizal fungi provides insights into the early evolution of symbiotic traits.</title>
        <authorList>
            <person name="Miyauchi S."/>
            <person name="Kiss E."/>
            <person name="Kuo A."/>
            <person name="Drula E."/>
            <person name="Kohler A."/>
            <person name="Sanchez-Garcia M."/>
            <person name="Morin E."/>
            <person name="Andreopoulos B."/>
            <person name="Barry K.W."/>
            <person name="Bonito G."/>
            <person name="Buee M."/>
            <person name="Carver A."/>
            <person name="Chen C."/>
            <person name="Cichocki N."/>
            <person name="Clum A."/>
            <person name="Culley D."/>
            <person name="Crous P.W."/>
            <person name="Fauchery L."/>
            <person name="Girlanda M."/>
            <person name="Hayes R.D."/>
            <person name="Keri Z."/>
            <person name="LaButti K."/>
            <person name="Lipzen A."/>
            <person name="Lombard V."/>
            <person name="Magnuson J."/>
            <person name="Maillard F."/>
            <person name="Murat C."/>
            <person name="Nolan M."/>
            <person name="Ohm R.A."/>
            <person name="Pangilinan J."/>
            <person name="Pereira M.F."/>
            <person name="Perotto S."/>
            <person name="Peter M."/>
            <person name="Pfister S."/>
            <person name="Riley R."/>
            <person name="Sitrit Y."/>
            <person name="Stielow J.B."/>
            <person name="Szollosi G."/>
            <person name="Zifcakova L."/>
            <person name="Stursova M."/>
            <person name="Spatafora J.W."/>
            <person name="Tedersoo L."/>
            <person name="Vaario L.M."/>
            <person name="Yamada A."/>
            <person name="Yan M."/>
            <person name="Wang P."/>
            <person name="Xu J."/>
            <person name="Bruns T."/>
            <person name="Baldrian P."/>
            <person name="Vilgalys R."/>
            <person name="Dunand C."/>
            <person name="Henrissat B."/>
            <person name="Grigoriev I.V."/>
            <person name="Hibbett D."/>
            <person name="Nagy L.G."/>
            <person name="Martin F.M."/>
        </authorList>
    </citation>
    <scope>NUCLEOTIDE SEQUENCE</scope>
    <source>
        <strain evidence="1">UP504</strain>
    </source>
</reference>
<accession>A0A9P6AQP5</accession>
<comment type="caution">
    <text evidence="1">The sequence shown here is derived from an EMBL/GenBank/DDBJ whole genome shotgun (WGS) entry which is preliminary data.</text>
</comment>
<proteinExistence type="predicted"/>
<name>A0A9P6AQP5_9AGAM</name>
<evidence type="ECO:0000313" key="1">
    <source>
        <dbReference type="EMBL" id="KAF9510123.1"/>
    </source>
</evidence>
<gene>
    <name evidence="1" type="ORF">BS47DRAFT_1364747</name>
</gene>
<protein>
    <submittedName>
        <fullName evidence="1">Uncharacterized protein</fullName>
    </submittedName>
</protein>
<organism evidence="1 2">
    <name type="scientific">Hydnum rufescens UP504</name>
    <dbReference type="NCBI Taxonomy" id="1448309"/>
    <lineage>
        <taxon>Eukaryota</taxon>
        <taxon>Fungi</taxon>
        <taxon>Dikarya</taxon>
        <taxon>Basidiomycota</taxon>
        <taxon>Agaricomycotina</taxon>
        <taxon>Agaricomycetes</taxon>
        <taxon>Cantharellales</taxon>
        <taxon>Hydnaceae</taxon>
        <taxon>Hydnum</taxon>
    </lineage>
</organism>
<sequence>MSDARPIALLGQSGHLGYCWDRRFAPTVCSFSQKVTPNSQRTAGIGDPSSPLGSWVTASLSPGDLILKTPMNFTRQLNCNSLANNLVPRLTQGLLKKIQSTNIWMTNWLVQDAVALLSMATGGSLQFQSPRVSLGPGVLEDDWGLCLEADTLDDGPLLMEEAACFPLLESLRPVYVYALLRPKNLLLISFMGTLYDKSPLLGLAEEFHASIPAADHGNPSMLSDHAECKKLRSQWAAKNY</sequence>
<dbReference type="Proteomes" id="UP000886523">
    <property type="component" value="Unassembled WGS sequence"/>
</dbReference>
<dbReference type="AlphaFoldDB" id="A0A9P6AQP5"/>